<evidence type="ECO:0000256" key="2">
    <source>
        <dbReference type="ARBA" id="ARBA00006490"/>
    </source>
</evidence>
<proteinExistence type="inferred from homology"/>
<feature type="region of interest" description="Disordered" evidence="3">
    <location>
        <begin position="446"/>
        <end position="505"/>
    </location>
</feature>
<feature type="compositionally biased region" description="Basic residues" evidence="3">
    <location>
        <begin position="461"/>
        <end position="480"/>
    </location>
</feature>
<comment type="cofactor">
    <cofactor evidence="1">
        <name>pyridoxal 5'-phosphate</name>
        <dbReference type="ChEBI" id="CHEBI:597326"/>
    </cofactor>
</comment>
<dbReference type="PANTHER" id="PTHR11601:SF34">
    <property type="entry name" value="CYSTEINE DESULFURASE"/>
    <property type="match status" value="1"/>
</dbReference>
<comment type="similarity">
    <text evidence="2">Belongs to the class-V pyridoxal-phosphate-dependent aminotransferase family. NifS/IscS subfamily.</text>
</comment>
<gene>
    <name evidence="5" type="ORF">BE221DRAFT_170839</name>
</gene>
<evidence type="ECO:0000256" key="3">
    <source>
        <dbReference type="SAM" id="MobiDB-lite"/>
    </source>
</evidence>
<feature type="domain" description="Aminotransferase class V" evidence="4">
    <location>
        <begin position="29"/>
        <end position="411"/>
    </location>
</feature>
<dbReference type="Gene3D" id="1.10.260.50">
    <property type="match status" value="1"/>
</dbReference>
<dbReference type="OMA" id="IIYGQSE"/>
<protein>
    <submittedName>
        <fullName evidence="5">Cysteine desulfurase</fullName>
    </submittedName>
</protein>
<dbReference type="InterPro" id="IPR015421">
    <property type="entry name" value="PyrdxlP-dep_Trfase_major"/>
</dbReference>
<dbReference type="EMBL" id="KZ155772">
    <property type="protein sequence ID" value="OUS48784.1"/>
    <property type="molecule type" value="Genomic_DNA"/>
</dbReference>
<name>A0A1Y5IKV9_OSTTA</name>
<dbReference type="InterPro" id="IPR000192">
    <property type="entry name" value="Aminotrans_V_dom"/>
</dbReference>
<dbReference type="RefSeq" id="XP_003081355.2">
    <property type="nucleotide sequence ID" value="XM_003081307.2"/>
</dbReference>
<dbReference type="Gene3D" id="3.40.640.10">
    <property type="entry name" value="Type I PLP-dependent aspartate aminotransferase-like (Major domain)"/>
    <property type="match status" value="1"/>
</dbReference>
<dbReference type="SUPFAM" id="SSF53383">
    <property type="entry name" value="PLP-dependent transferases"/>
    <property type="match status" value="1"/>
</dbReference>
<evidence type="ECO:0000259" key="4">
    <source>
        <dbReference type="Pfam" id="PF00266"/>
    </source>
</evidence>
<dbReference type="AlphaFoldDB" id="A0A1Y5IKV9"/>
<reference evidence="5" key="1">
    <citation type="submission" date="2017-04" db="EMBL/GenBank/DDBJ databases">
        <title>Population genomics of picophytoplankton unveils novel chromosome hypervariability.</title>
        <authorList>
            <consortium name="DOE Joint Genome Institute"/>
            <person name="Blanc-Mathieu R."/>
            <person name="Krasovec M."/>
            <person name="Hebrard M."/>
            <person name="Yau S."/>
            <person name="Desgranges E."/>
            <person name="Martin J."/>
            <person name="Schackwitz W."/>
            <person name="Kuo A."/>
            <person name="Salin G."/>
            <person name="Donnadieu C."/>
            <person name="Desdevises Y."/>
            <person name="Sanchez-Ferandin S."/>
            <person name="Moreau H."/>
            <person name="Rivals E."/>
            <person name="Grigoriev I.V."/>
            <person name="Grimsley N."/>
            <person name="Eyre-Walker A."/>
            <person name="Piganeau G."/>
        </authorList>
    </citation>
    <scope>NUCLEOTIDE SEQUENCE [LARGE SCALE GENOMIC DNA]</scope>
    <source>
        <strain evidence="5">RCC 1115</strain>
    </source>
</reference>
<sequence>MPSILRPFTSKKLPGIGERLPGKTWETCTYLDYNATTPIWPEVARAMTPFVNEHFGNPSSGHAFASPCREAIARAREHVGTMLGCDASEVTFTSCGSESDNWAIEAAVRAFRRRIGDLKAKPKVVATSIEHPAVIEYLKSMEAFGELTYELVGVDDEGVVRVDDVAKAIDANTCLVTVMHANNETGAMQPVKEIADVARARGVLVHTDAAQSCGKVAVKVDELGVDMVTIVGHKIGAPKGVGALYVRSGTDLGGTKPFYGGGQESGRRAGTENVIHIVGLGKACEIVERERDECPKHLKAMRDDLQKRLVEALGGADGSGVRINGPADDAKRLPNTLNIGIKGLLASISLIELGDVLAASAGAACHTADAAAAGGATVSDVLKAMNVPMEFAVGTLRLSVGRHTTKADIERGASLLIEAARRQNAGARNKQSSRARARERKCVIRARRVHPRNVTTSRASPRGRGRRTSRQGAAGRRKSAQRASGRGASIPISPVARTARISCRG</sequence>
<dbReference type="Pfam" id="PF00266">
    <property type="entry name" value="Aminotran_5"/>
    <property type="match status" value="1"/>
</dbReference>
<dbReference type="InterPro" id="IPR015422">
    <property type="entry name" value="PyrdxlP-dep_Trfase_small"/>
</dbReference>
<dbReference type="OrthoDB" id="10250117at2759"/>
<evidence type="ECO:0000256" key="1">
    <source>
        <dbReference type="ARBA" id="ARBA00001933"/>
    </source>
</evidence>
<dbReference type="KEGG" id="ota:OT_ostta09g03630"/>
<dbReference type="Gene3D" id="3.90.1150.10">
    <property type="entry name" value="Aspartate Aminotransferase, domain 1"/>
    <property type="match status" value="1"/>
</dbReference>
<organism evidence="5">
    <name type="scientific">Ostreococcus tauri</name>
    <name type="common">Marine green alga</name>
    <dbReference type="NCBI Taxonomy" id="70448"/>
    <lineage>
        <taxon>Eukaryota</taxon>
        <taxon>Viridiplantae</taxon>
        <taxon>Chlorophyta</taxon>
        <taxon>Mamiellophyceae</taxon>
        <taxon>Mamiellales</taxon>
        <taxon>Bathycoccaceae</taxon>
        <taxon>Ostreococcus</taxon>
    </lineage>
</organism>
<dbReference type="Proteomes" id="UP000195557">
    <property type="component" value="Unassembled WGS sequence"/>
</dbReference>
<dbReference type="eggNOG" id="KOG1549">
    <property type="taxonomic scope" value="Eukaryota"/>
</dbReference>
<accession>A0A1Y5IKV9</accession>
<dbReference type="InterPro" id="IPR015424">
    <property type="entry name" value="PyrdxlP-dep_Trfase"/>
</dbReference>
<evidence type="ECO:0000313" key="5">
    <source>
        <dbReference type="EMBL" id="OUS48784.1"/>
    </source>
</evidence>
<dbReference type="PANTHER" id="PTHR11601">
    <property type="entry name" value="CYSTEINE DESULFURYLASE FAMILY MEMBER"/>
    <property type="match status" value="1"/>
</dbReference>